<dbReference type="Proteomes" id="UP001374535">
    <property type="component" value="Chromosome 11"/>
</dbReference>
<protein>
    <submittedName>
        <fullName evidence="1">Uncharacterized protein</fullName>
    </submittedName>
</protein>
<evidence type="ECO:0000313" key="2">
    <source>
        <dbReference type="Proteomes" id="UP001374535"/>
    </source>
</evidence>
<gene>
    <name evidence="1" type="ORF">V8G54_036419</name>
</gene>
<keyword evidence="2" id="KW-1185">Reference proteome</keyword>
<evidence type="ECO:0000313" key="1">
    <source>
        <dbReference type="EMBL" id="WVY90905.1"/>
    </source>
</evidence>
<dbReference type="EMBL" id="CP144690">
    <property type="protein sequence ID" value="WVY90905.1"/>
    <property type="molecule type" value="Genomic_DNA"/>
</dbReference>
<accession>A0AAQ3MHC2</accession>
<dbReference type="PANTHER" id="PTHR31900">
    <property type="entry name" value="F-BOX/RNI SUPERFAMILY PROTEIN-RELATED"/>
    <property type="match status" value="1"/>
</dbReference>
<feature type="non-terminal residue" evidence="1">
    <location>
        <position position="171"/>
    </location>
</feature>
<name>A0AAQ3MHC2_VIGMU</name>
<dbReference type="Gene3D" id="3.80.10.10">
    <property type="entry name" value="Ribonuclease Inhibitor"/>
    <property type="match status" value="1"/>
</dbReference>
<dbReference type="SUPFAM" id="SSF52047">
    <property type="entry name" value="RNI-like"/>
    <property type="match status" value="1"/>
</dbReference>
<dbReference type="AlphaFoldDB" id="A0AAQ3MHC2"/>
<proteinExistence type="predicted"/>
<dbReference type="InterPro" id="IPR050232">
    <property type="entry name" value="FBL13/AtMIF1-like"/>
</dbReference>
<dbReference type="InterPro" id="IPR032675">
    <property type="entry name" value="LRR_dom_sf"/>
</dbReference>
<organism evidence="1 2">
    <name type="scientific">Vigna mungo</name>
    <name type="common">Black gram</name>
    <name type="synonym">Phaseolus mungo</name>
    <dbReference type="NCBI Taxonomy" id="3915"/>
    <lineage>
        <taxon>Eukaryota</taxon>
        <taxon>Viridiplantae</taxon>
        <taxon>Streptophyta</taxon>
        <taxon>Embryophyta</taxon>
        <taxon>Tracheophyta</taxon>
        <taxon>Spermatophyta</taxon>
        <taxon>Magnoliopsida</taxon>
        <taxon>eudicotyledons</taxon>
        <taxon>Gunneridae</taxon>
        <taxon>Pentapetalae</taxon>
        <taxon>rosids</taxon>
        <taxon>fabids</taxon>
        <taxon>Fabales</taxon>
        <taxon>Fabaceae</taxon>
        <taxon>Papilionoideae</taxon>
        <taxon>50 kb inversion clade</taxon>
        <taxon>NPAAA clade</taxon>
        <taxon>indigoferoid/millettioid clade</taxon>
        <taxon>Phaseoleae</taxon>
        <taxon>Vigna</taxon>
    </lineage>
</organism>
<dbReference type="PANTHER" id="PTHR31900:SF30">
    <property type="entry name" value="SUPERFAMILY PROTEIN, PUTATIVE-RELATED"/>
    <property type="match status" value="1"/>
</dbReference>
<sequence>TTTVEVLTIDAYCCVSDLPKLSVCTSLTSLKLSNIFSETSNFDIPSLKHLYLCDCVFSLELENPFDPFKGCVNLESLYFHGCTYYCEIITFKIFAPHLVDLNVSRFRLNGNIQASCVIDLQTPRLQYFKYTDIRYLYCFSTKINLLFVEKIYIDVGCMAEISNLIARLQLF</sequence>
<reference evidence="1 2" key="1">
    <citation type="journal article" date="2023" name="Life. Sci Alliance">
        <title>Evolutionary insights into 3D genome organization and epigenetic landscape of Vigna mungo.</title>
        <authorList>
            <person name="Junaid A."/>
            <person name="Singh B."/>
            <person name="Bhatia S."/>
        </authorList>
    </citation>
    <scope>NUCLEOTIDE SEQUENCE [LARGE SCALE GENOMIC DNA]</scope>
    <source>
        <strain evidence="1">Urdbean</strain>
    </source>
</reference>